<dbReference type="PRINTS" id="PR01233">
    <property type="entry name" value="JOSEPHIN"/>
</dbReference>
<dbReference type="Pfam" id="PF02099">
    <property type="entry name" value="Josephin"/>
    <property type="match status" value="1"/>
</dbReference>
<dbReference type="InterPro" id="IPR006155">
    <property type="entry name" value="Josephin"/>
</dbReference>
<evidence type="ECO:0000256" key="12">
    <source>
        <dbReference type="ARBA" id="ARBA00023163"/>
    </source>
</evidence>
<dbReference type="SMART" id="SM01246">
    <property type="entry name" value="Josephin"/>
    <property type="match status" value="1"/>
</dbReference>
<keyword evidence="13" id="KW-0539">Nucleus</keyword>
<protein>
    <recommendedName>
        <fullName evidence="16">Ataxin-3 homolog</fullName>
        <ecNumber evidence="4">3.4.19.12</ecNumber>
    </recommendedName>
    <alternativeName>
        <fullName evidence="17">Machado-Joseph disease-like protein</fullName>
    </alternativeName>
</protein>
<evidence type="ECO:0000256" key="4">
    <source>
        <dbReference type="ARBA" id="ARBA00012759"/>
    </source>
</evidence>
<feature type="domain" description="Josephin" evidence="20">
    <location>
        <begin position="1"/>
        <end position="171"/>
    </location>
</feature>
<name>A0AAF3FGV8_9BILA</name>
<keyword evidence="5" id="KW-0963">Cytoplasm</keyword>
<evidence type="ECO:0000256" key="18">
    <source>
        <dbReference type="PIRSR" id="PIRSR633865-1"/>
    </source>
</evidence>
<dbReference type="InterPro" id="IPR033865">
    <property type="entry name" value="Ataxin-3"/>
</dbReference>
<keyword evidence="21" id="KW-1185">Reference proteome</keyword>
<dbReference type="GO" id="GO:0004843">
    <property type="term" value="F:cysteine-type deubiquitinase activity"/>
    <property type="evidence" value="ECO:0007669"/>
    <property type="project" value="UniProtKB-EC"/>
</dbReference>
<keyword evidence="9 19" id="KW-0378">Hydrolase</keyword>
<feature type="active site" description="Nucleophile" evidence="18">
    <location>
        <position position="14"/>
    </location>
</feature>
<keyword evidence="11" id="KW-0805">Transcription regulation</keyword>
<dbReference type="EC" id="3.4.19.12" evidence="4"/>
<evidence type="ECO:0000313" key="21">
    <source>
        <dbReference type="Proteomes" id="UP000887575"/>
    </source>
</evidence>
<evidence type="ECO:0000256" key="2">
    <source>
        <dbReference type="ARBA" id="ARBA00004496"/>
    </source>
</evidence>
<proteinExistence type="predicted"/>
<dbReference type="GO" id="GO:0005737">
    <property type="term" value="C:cytoplasm"/>
    <property type="evidence" value="ECO:0007669"/>
    <property type="project" value="UniProtKB-SubCell"/>
</dbReference>
<dbReference type="GO" id="GO:0006508">
    <property type="term" value="P:proteolysis"/>
    <property type="evidence" value="ECO:0007669"/>
    <property type="project" value="UniProtKB-KW"/>
</dbReference>
<dbReference type="WBParaSite" id="MBELARI_LOCUS6080">
    <property type="protein sequence ID" value="MBELARI_LOCUS6080"/>
    <property type="gene ID" value="MBELARI_LOCUS6080"/>
</dbReference>
<feature type="active site" evidence="19">
    <location>
        <position position="110"/>
    </location>
</feature>
<dbReference type="Gene3D" id="3.90.70.40">
    <property type="match status" value="1"/>
</dbReference>
<keyword evidence="8" id="KW-0833">Ubl conjugation pathway</keyword>
<reference evidence="22" key="1">
    <citation type="submission" date="2024-02" db="UniProtKB">
        <authorList>
            <consortium name="WormBaseParasite"/>
        </authorList>
    </citation>
    <scope>IDENTIFICATION</scope>
</reference>
<feature type="active site" evidence="18 19">
    <location>
        <position position="125"/>
    </location>
</feature>
<comment type="subunit">
    <text evidence="15">Forms a complex composed of deubiquitinating enzyme atx-3, adapter ubxn-5 and cdc-48.1. Forms a complex composed of deubiquitinating enzyme atx-3, E4 ubiquitin-protein ligase ufd-2 and cdc-48.1. Interacts (via RRDR motif) with cdc-48.1 (via N-terminus) and cdc-48.2 (via N-terminus); the interaction with cdc-48.1 is not required for atx-3 enzymatic activity. Interacts (via C-terminus) with ubxn-5. May interact with ned-8.</text>
</comment>
<evidence type="ECO:0000256" key="1">
    <source>
        <dbReference type="ARBA" id="ARBA00000707"/>
    </source>
</evidence>
<evidence type="ECO:0000256" key="15">
    <source>
        <dbReference type="ARBA" id="ARBA00063584"/>
    </source>
</evidence>
<keyword evidence="10" id="KW-0788">Thiol protease</keyword>
<dbReference type="GO" id="GO:0005730">
    <property type="term" value="C:nucleolus"/>
    <property type="evidence" value="ECO:0007669"/>
    <property type="project" value="UniProtKB-SubCell"/>
</dbReference>
<evidence type="ECO:0000256" key="5">
    <source>
        <dbReference type="ARBA" id="ARBA00022490"/>
    </source>
</evidence>
<dbReference type="FunFam" id="3.90.70.40:FF:000005">
    <property type="entry name" value="Ataxin 3"/>
    <property type="match status" value="1"/>
</dbReference>
<accession>A0AAF3FGV8</accession>
<evidence type="ECO:0000256" key="7">
    <source>
        <dbReference type="ARBA" id="ARBA00022737"/>
    </source>
</evidence>
<evidence type="ECO:0000256" key="16">
    <source>
        <dbReference type="ARBA" id="ARBA00069055"/>
    </source>
</evidence>
<dbReference type="PANTHER" id="PTHR14159:SF0">
    <property type="entry name" value="ATAXIN-3-RELATED"/>
    <property type="match status" value="1"/>
</dbReference>
<evidence type="ECO:0000259" key="20">
    <source>
        <dbReference type="PROSITE" id="PS50957"/>
    </source>
</evidence>
<evidence type="ECO:0000256" key="14">
    <source>
        <dbReference type="ARBA" id="ARBA00060106"/>
    </source>
</evidence>
<dbReference type="FunFam" id="1.10.287.10:FF:000018">
    <property type="entry name" value="Ataxin-3 homolog"/>
    <property type="match status" value="1"/>
</dbReference>
<evidence type="ECO:0000256" key="8">
    <source>
        <dbReference type="ARBA" id="ARBA00022786"/>
    </source>
</evidence>
<evidence type="ECO:0000256" key="19">
    <source>
        <dbReference type="PROSITE-ProRule" id="PRU00331"/>
    </source>
</evidence>
<comment type="function">
    <text evidence="14">Acts as a chain editing deubiquitinating enzyme that binds and cleaves 'Lys-48'-linked polyubiquitin chains, with a preference for chains containing four or more ubiquitin molecules thereby modulating protein degradation by the ubiquitin-proteasome pathway. Probably by regulating the IGF-1-insulin-like pathway, regulates lifespan. Regulates germline DNA double-strand-break repair and apoptosis in response to DNA damage by recruiting E4 ubiquitin-protein ligase ufd-2 to DNA repair foci. Interacts with key regulators of transcription and represses transcription. Acts as a histone-binding protein that regulates transcription.</text>
</comment>
<dbReference type="PROSITE" id="PS50957">
    <property type="entry name" value="JOSEPHIN"/>
    <property type="match status" value="1"/>
</dbReference>
<keyword evidence="7" id="KW-0677">Repeat</keyword>
<dbReference type="Proteomes" id="UP000887575">
    <property type="component" value="Unassembled WGS sequence"/>
</dbReference>
<keyword evidence="6" id="KW-0645">Protease</keyword>
<keyword evidence="12" id="KW-0804">Transcription</keyword>
<comment type="subcellular location">
    <subcellularLocation>
        <location evidence="2">Cytoplasm</location>
    </subcellularLocation>
    <subcellularLocation>
        <location evidence="3">Nucleus</location>
        <location evidence="3">Nucleolus</location>
    </subcellularLocation>
</comment>
<evidence type="ECO:0000256" key="13">
    <source>
        <dbReference type="ARBA" id="ARBA00023242"/>
    </source>
</evidence>
<dbReference type="GO" id="GO:0016579">
    <property type="term" value="P:protein deubiquitination"/>
    <property type="evidence" value="ECO:0007669"/>
    <property type="project" value="InterPro"/>
</dbReference>
<evidence type="ECO:0000256" key="11">
    <source>
        <dbReference type="ARBA" id="ARBA00023015"/>
    </source>
</evidence>
<evidence type="ECO:0000256" key="9">
    <source>
        <dbReference type="ARBA" id="ARBA00022801"/>
    </source>
</evidence>
<evidence type="ECO:0000256" key="6">
    <source>
        <dbReference type="ARBA" id="ARBA00022670"/>
    </source>
</evidence>
<dbReference type="AlphaFoldDB" id="A0AAF3FGV8"/>
<feature type="active site" evidence="19">
    <location>
        <position position="14"/>
    </location>
</feature>
<dbReference type="Gene3D" id="1.10.287.10">
    <property type="entry name" value="S15/NS1, RNA-binding"/>
    <property type="match status" value="1"/>
</dbReference>
<evidence type="ECO:0000256" key="10">
    <source>
        <dbReference type="ARBA" id="ARBA00022807"/>
    </source>
</evidence>
<evidence type="ECO:0000256" key="17">
    <source>
        <dbReference type="ARBA" id="ARBA00082365"/>
    </source>
</evidence>
<feature type="active site" description="Proton acceptor" evidence="18">
    <location>
        <position position="110"/>
    </location>
</feature>
<sequence length="296" mass="33469">MDTIFFERQQAALCAQHALNMLLQGDYFSATDLAEIARRLDQEENVVLDSSSRNLKSVNMDDSGYFSVQVLSEAVKAFSLDLVSITHPSVADVRKDPLKEKAFICNQSEHWFTLRKFGDQWFVLNSVKAGPELISDTYMGMYLYQLEQAGYSIFIVRGLLPECEADQVISMCPVQQQALPPKQAAAKAGVMGGIGRRLGSIVEDLSKKQMIRINHQIHAPMRTRKNFSSEPFNSPNNVTIPTRRRSCFPQLQDRQALRLKSLDPSQNVKVRNIPIQLIDSESDIKAKREAFLNNMK</sequence>
<dbReference type="PANTHER" id="PTHR14159">
    <property type="entry name" value="ATAXIN-3-RELATED"/>
    <property type="match status" value="1"/>
</dbReference>
<organism evidence="21 22">
    <name type="scientific">Mesorhabditis belari</name>
    <dbReference type="NCBI Taxonomy" id="2138241"/>
    <lineage>
        <taxon>Eukaryota</taxon>
        <taxon>Metazoa</taxon>
        <taxon>Ecdysozoa</taxon>
        <taxon>Nematoda</taxon>
        <taxon>Chromadorea</taxon>
        <taxon>Rhabditida</taxon>
        <taxon>Rhabditina</taxon>
        <taxon>Rhabditomorpha</taxon>
        <taxon>Rhabditoidea</taxon>
        <taxon>Rhabditidae</taxon>
        <taxon>Mesorhabditinae</taxon>
        <taxon>Mesorhabditis</taxon>
    </lineage>
</organism>
<evidence type="ECO:0000256" key="3">
    <source>
        <dbReference type="ARBA" id="ARBA00004604"/>
    </source>
</evidence>
<evidence type="ECO:0000313" key="22">
    <source>
        <dbReference type="WBParaSite" id="MBELARI_LOCUS6080"/>
    </source>
</evidence>
<comment type="catalytic activity">
    <reaction evidence="1">
        <text>Thiol-dependent hydrolysis of ester, thioester, amide, peptide and isopeptide bonds formed by the C-terminal Gly of ubiquitin (a 76-residue protein attached to proteins as an intracellular targeting signal).</text>
        <dbReference type="EC" id="3.4.19.12"/>
    </reaction>
</comment>